<dbReference type="Gramene" id="KJB12215">
    <property type="protein sequence ID" value="KJB12215"/>
    <property type="gene ID" value="B456_002G006400"/>
</dbReference>
<dbReference type="SUPFAM" id="SSF101936">
    <property type="entry name" value="DNA-binding pseudobarrel domain"/>
    <property type="match status" value="1"/>
</dbReference>
<organism evidence="6 7">
    <name type="scientific">Gossypium raimondii</name>
    <name type="common">Peruvian cotton</name>
    <name type="synonym">Gossypium klotzschianum subsp. raimondii</name>
    <dbReference type="NCBI Taxonomy" id="29730"/>
    <lineage>
        <taxon>Eukaryota</taxon>
        <taxon>Viridiplantae</taxon>
        <taxon>Streptophyta</taxon>
        <taxon>Embryophyta</taxon>
        <taxon>Tracheophyta</taxon>
        <taxon>Spermatophyta</taxon>
        <taxon>Magnoliopsida</taxon>
        <taxon>eudicotyledons</taxon>
        <taxon>Gunneridae</taxon>
        <taxon>Pentapetalae</taxon>
        <taxon>rosids</taxon>
        <taxon>malvids</taxon>
        <taxon>Malvales</taxon>
        <taxon>Malvaceae</taxon>
        <taxon>Malvoideae</taxon>
        <taxon>Gossypium</taxon>
    </lineage>
</organism>
<evidence type="ECO:0000256" key="5">
    <source>
        <dbReference type="ARBA" id="ARBA00023242"/>
    </source>
</evidence>
<evidence type="ECO:0000256" key="4">
    <source>
        <dbReference type="ARBA" id="ARBA00023163"/>
    </source>
</evidence>
<reference evidence="6 7" key="1">
    <citation type="journal article" date="2012" name="Nature">
        <title>Repeated polyploidization of Gossypium genomes and the evolution of spinnable cotton fibres.</title>
        <authorList>
            <person name="Paterson A.H."/>
            <person name="Wendel J.F."/>
            <person name="Gundlach H."/>
            <person name="Guo H."/>
            <person name="Jenkins J."/>
            <person name="Jin D."/>
            <person name="Llewellyn D."/>
            <person name="Showmaker K.C."/>
            <person name="Shu S."/>
            <person name="Udall J."/>
            <person name="Yoo M.J."/>
            <person name="Byers R."/>
            <person name="Chen W."/>
            <person name="Doron-Faigenboim A."/>
            <person name="Duke M.V."/>
            <person name="Gong L."/>
            <person name="Grimwood J."/>
            <person name="Grover C."/>
            <person name="Grupp K."/>
            <person name="Hu G."/>
            <person name="Lee T.H."/>
            <person name="Li J."/>
            <person name="Lin L."/>
            <person name="Liu T."/>
            <person name="Marler B.S."/>
            <person name="Page J.T."/>
            <person name="Roberts A.W."/>
            <person name="Romanel E."/>
            <person name="Sanders W.S."/>
            <person name="Szadkowski E."/>
            <person name="Tan X."/>
            <person name="Tang H."/>
            <person name="Xu C."/>
            <person name="Wang J."/>
            <person name="Wang Z."/>
            <person name="Zhang D."/>
            <person name="Zhang L."/>
            <person name="Ashrafi H."/>
            <person name="Bedon F."/>
            <person name="Bowers J.E."/>
            <person name="Brubaker C.L."/>
            <person name="Chee P.W."/>
            <person name="Das S."/>
            <person name="Gingle A.R."/>
            <person name="Haigler C.H."/>
            <person name="Harker D."/>
            <person name="Hoffmann L.V."/>
            <person name="Hovav R."/>
            <person name="Jones D.C."/>
            <person name="Lemke C."/>
            <person name="Mansoor S."/>
            <person name="ur Rahman M."/>
            <person name="Rainville L.N."/>
            <person name="Rambani A."/>
            <person name="Reddy U.K."/>
            <person name="Rong J.K."/>
            <person name="Saranga Y."/>
            <person name="Scheffler B.E."/>
            <person name="Scheffler J.A."/>
            <person name="Stelly D.M."/>
            <person name="Triplett B.A."/>
            <person name="Van Deynze A."/>
            <person name="Vaslin M.F."/>
            <person name="Waghmare V.N."/>
            <person name="Walford S.A."/>
            <person name="Wright R.J."/>
            <person name="Zaki E.A."/>
            <person name="Zhang T."/>
            <person name="Dennis E.S."/>
            <person name="Mayer K.F."/>
            <person name="Peterson D.G."/>
            <person name="Rokhsar D.S."/>
            <person name="Wang X."/>
            <person name="Schmutz J."/>
        </authorList>
    </citation>
    <scope>NUCLEOTIDE SEQUENCE [LARGE SCALE GENOMIC DNA]</scope>
</reference>
<sequence length="133" mass="15778">MKHILHMELIFSKLLTQTDIERRLSVPTRILYLFPYTATDHRCFDLQVKDTGDVVWSFRCIRRDGVYAKPVFSKGWLQFVYAKGLKAYDKIVVYKAKGVVEGDVPYRIEVKRKILRLMGEDIWIEIEHLHLYS</sequence>
<dbReference type="Gene3D" id="2.40.330.10">
    <property type="entry name" value="DNA-binding pseudobarrel domain"/>
    <property type="match status" value="1"/>
</dbReference>
<dbReference type="eggNOG" id="ENOG502STFW">
    <property type="taxonomic scope" value="Eukaryota"/>
</dbReference>
<accession>A0A0D2QYA7</accession>
<keyword evidence="4" id="KW-0804">Transcription</keyword>
<evidence type="ECO:0000313" key="6">
    <source>
        <dbReference type="EMBL" id="KJB12215.1"/>
    </source>
</evidence>
<dbReference type="CDD" id="cd10017">
    <property type="entry name" value="B3_DNA"/>
    <property type="match status" value="1"/>
</dbReference>
<dbReference type="Proteomes" id="UP000032304">
    <property type="component" value="Chromosome 2"/>
</dbReference>
<dbReference type="OMA" id="MGQDIWI"/>
<keyword evidence="3" id="KW-0238">DNA-binding</keyword>
<evidence type="ECO:0000256" key="1">
    <source>
        <dbReference type="ARBA" id="ARBA00004123"/>
    </source>
</evidence>
<evidence type="ECO:0000256" key="2">
    <source>
        <dbReference type="ARBA" id="ARBA00023015"/>
    </source>
</evidence>
<evidence type="ECO:0008006" key="8">
    <source>
        <dbReference type="Google" id="ProtNLM"/>
    </source>
</evidence>
<gene>
    <name evidence="6" type="ORF">B456_002G006400</name>
</gene>
<dbReference type="InterPro" id="IPR003340">
    <property type="entry name" value="B3_DNA-bd"/>
</dbReference>
<keyword evidence="7" id="KW-1185">Reference proteome</keyword>
<evidence type="ECO:0000313" key="7">
    <source>
        <dbReference type="Proteomes" id="UP000032304"/>
    </source>
</evidence>
<dbReference type="AlphaFoldDB" id="A0A0D2QYA7"/>
<keyword evidence="2" id="KW-0805">Transcription regulation</keyword>
<evidence type="ECO:0000256" key="3">
    <source>
        <dbReference type="ARBA" id="ARBA00023125"/>
    </source>
</evidence>
<dbReference type="InterPro" id="IPR015300">
    <property type="entry name" value="DNA-bd_pseudobarrel_sf"/>
</dbReference>
<keyword evidence="5" id="KW-0539">Nucleus</keyword>
<proteinExistence type="predicted"/>
<dbReference type="GO" id="GO:0005634">
    <property type="term" value="C:nucleus"/>
    <property type="evidence" value="ECO:0007669"/>
    <property type="project" value="UniProtKB-SubCell"/>
</dbReference>
<protein>
    <recommendedName>
        <fullName evidence="8">TF-B3 domain-containing protein</fullName>
    </recommendedName>
</protein>
<comment type="subcellular location">
    <subcellularLocation>
        <location evidence="1">Nucleus</location>
    </subcellularLocation>
</comment>
<name>A0A0D2QYA7_GOSRA</name>
<dbReference type="GO" id="GO:0003677">
    <property type="term" value="F:DNA binding"/>
    <property type="evidence" value="ECO:0007669"/>
    <property type="project" value="UniProtKB-KW"/>
</dbReference>
<dbReference type="EMBL" id="CM001741">
    <property type="protein sequence ID" value="KJB12215.1"/>
    <property type="molecule type" value="Genomic_DNA"/>
</dbReference>